<feature type="compositionally biased region" description="Polar residues" evidence="1">
    <location>
        <begin position="245"/>
        <end position="255"/>
    </location>
</feature>
<accession>A0A2A6CUT3</accession>
<feature type="region of interest" description="Disordered" evidence="1">
    <location>
        <begin position="239"/>
        <end position="258"/>
    </location>
</feature>
<feature type="region of interest" description="Disordered" evidence="1">
    <location>
        <begin position="327"/>
        <end position="346"/>
    </location>
</feature>
<dbReference type="Proteomes" id="UP000005239">
    <property type="component" value="Unassembled WGS sequence"/>
</dbReference>
<sequence length="418" mass="46614">MANDDPRAALYLARRPENGLTDKQHFLSILFNPQRSPIDTAEMFLAVARMDEEGDRLELSDLTNRANLSEQQLRDLCSTARAAIFPIVFPSRKQFFHGSDWLAVEIHGSKYIGRSLSRREQTVEILQTNTNSPIDPCHRIMVSVPILGTFSIAFVLSIDAVASEDVIGWNEHHGLTSMYEEAIRRSNGLDPYVPIVSSGPYHRRAMKPSPKANYKWSKKQFNKLYPWWQKLIDPKDVEGYIEPSPSDNAEQSKGATVTAVHGGETADDAQTSLGEQETTEEHDKGERANDSQKRADTTSAESDKDSDEHKRTANANWREHAMLEQKGVPATKEQEETTTITVPTSPVTERPRRFCGAAGLQAIIHTGWCDPDNCEGVTRPPASPWFWSAYGPNTKLLTEICCTNACTPGLIRAICCGK</sequence>
<proteinExistence type="predicted"/>
<gene>
    <name evidence="2" type="primary">WBGene00109940</name>
</gene>
<accession>A0A8R1YIA3</accession>
<feature type="region of interest" description="Disordered" evidence="1">
    <location>
        <begin position="265"/>
        <end position="312"/>
    </location>
</feature>
<reference evidence="3" key="1">
    <citation type="journal article" date="2008" name="Nat. Genet.">
        <title>The Pristionchus pacificus genome provides a unique perspective on nematode lifestyle and parasitism.</title>
        <authorList>
            <person name="Dieterich C."/>
            <person name="Clifton S.W."/>
            <person name="Schuster L.N."/>
            <person name="Chinwalla A."/>
            <person name="Delehaunty K."/>
            <person name="Dinkelacker I."/>
            <person name="Fulton L."/>
            <person name="Fulton R."/>
            <person name="Godfrey J."/>
            <person name="Minx P."/>
            <person name="Mitreva M."/>
            <person name="Roeseler W."/>
            <person name="Tian H."/>
            <person name="Witte H."/>
            <person name="Yang S.P."/>
            <person name="Wilson R.K."/>
            <person name="Sommer R.J."/>
        </authorList>
    </citation>
    <scope>NUCLEOTIDE SEQUENCE [LARGE SCALE GENOMIC DNA]</scope>
    <source>
        <strain evidence="3">PS312</strain>
    </source>
</reference>
<organism evidence="2 3">
    <name type="scientific">Pristionchus pacificus</name>
    <name type="common">Parasitic nematode worm</name>
    <dbReference type="NCBI Taxonomy" id="54126"/>
    <lineage>
        <taxon>Eukaryota</taxon>
        <taxon>Metazoa</taxon>
        <taxon>Ecdysozoa</taxon>
        <taxon>Nematoda</taxon>
        <taxon>Chromadorea</taxon>
        <taxon>Rhabditida</taxon>
        <taxon>Rhabditina</taxon>
        <taxon>Diplogasteromorpha</taxon>
        <taxon>Diplogasteroidea</taxon>
        <taxon>Neodiplogasteridae</taxon>
        <taxon>Pristionchus</taxon>
    </lineage>
</organism>
<name>A0A2A6CUT3_PRIPA</name>
<protein>
    <submittedName>
        <fullName evidence="2">Uncharacterized protein</fullName>
    </submittedName>
</protein>
<dbReference type="AlphaFoldDB" id="A0A2A6CUT3"/>
<evidence type="ECO:0000313" key="3">
    <source>
        <dbReference type="Proteomes" id="UP000005239"/>
    </source>
</evidence>
<feature type="compositionally biased region" description="Low complexity" evidence="1">
    <location>
        <begin position="337"/>
        <end position="346"/>
    </location>
</feature>
<feature type="compositionally biased region" description="Basic and acidic residues" evidence="1">
    <location>
        <begin position="279"/>
        <end position="312"/>
    </location>
</feature>
<evidence type="ECO:0000256" key="1">
    <source>
        <dbReference type="SAM" id="MobiDB-lite"/>
    </source>
</evidence>
<keyword evidence="3" id="KW-1185">Reference proteome</keyword>
<reference evidence="2" key="2">
    <citation type="submission" date="2022-06" db="UniProtKB">
        <authorList>
            <consortium name="EnsemblMetazoa"/>
        </authorList>
    </citation>
    <scope>IDENTIFICATION</scope>
    <source>
        <strain evidence="2">PS312</strain>
    </source>
</reference>
<evidence type="ECO:0000313" key="2">
    <source>
        <dbReference type="EnsemblMetazoa" id="PPA20386.1"/>
    </source>
</evidence>
<dbReference type="EnsemblMetazoa" id="PPA20386.1">
    <property type="protein sequence ID" value="PPA20386.1"/>
    <property type="gene ID" value="WBGene00109940"/>
</dbReference>